<gene>
    <name evidence="1" type="ORF">HIV01_001120</name>
</gene>
<protein>
    <recommendedName>
        <fullName evidence="3">HEPN AbiU2-like domain-containing protein</fullName>
    </recommendedName>
</protein>
<dbReference type="EMBL" id="CP071517">
    <property type="protein sequence ID" value="QSX75203.1"/>
    <property type="molecule type" value="Genomic_DNA"/>
</dbReference>
<accession>A0ABX7RAN8</accession>
<name>A0ABX7RAN8_9GAMM</name>
<dbReference type="RefSeq" id="WP_200604452.1">
    <property type="nucleotide sequence ID" value="NZ_CP071517.1"/>
</dbReference>
<proteinExistence type="predicted"/>
<reference evidence="1 2" key="1">
    <citation type="submission" date="2021-02" db="EMBL/GenBank/DDBJ databases">
        <title>Lysobacter arenosi sp. nov., isolated from soil of gangwondo yeongwol, south Korea.</title>
        <authorList>
            <person name="Kim K.R."/>
            <person name="Kim K.H."/>
            <person name="Jeon C.O."/>
        </authorList>
    </citation>
    <scope>NUCLEOTIDE SEQUENCE [LARGE SCALE GENOMIC DNA]</scope>
    <source>
        <strain evidence="1 2">R7</strain>
    </source>
</reference>
<evidence type="ECO:0000313" key="1">
    <source>
        <dbReference type="EMBL" id="QSX75203.1"/>
    </source>
</evidence>
<organism evidence="1 2">
    <name type="scientific">Lysobacter arenosi</name>
    <dbReference type="NCBI Taxonomy" id="2795387"/>
    <lineage>
        <taxon>Bacteria</taxon>
        <taxon>Pseudomonadati</taxon>
        <taxon>Pseudomonadota</taxon>
        <taxon>Gammaproteobacteria</taxon>
        <taxon>Lysobacterales</taxon>
        <taxon>Lysobacteraceae</taxon>
        <taxon>Lysobacter</taxon>
    </lineage>
</organism>
<evidence type="ECO:0008006" key="3">
    <source>
        <dbReference type="Google" id="ProtNLM"/>
    </source>
</evidence>
<sequence>MNDQPLQLTVHLRLGAYYALDAKQFFDRYLMTCNVMEHSAWKFKCFTDLLMAAECALKAHICAASNPPPAAEMLRGFRNGQGHKIDDLADLAHQSSASPIFERVKALLGRHQVHLRYSLEAEQGVFILSDLSYKPHDASWANIATNAVEDLISALPRFPDLPKDWDQRVAFERELYVSYRDSFRRKRS</sequence>
<dbReference type="Proteomes" id="UP000663400">
    <property type="component" value="Chromosome"/>
</dbReference>
<keyword evidence="2" id="KW-1185">Reference proteome</keyword>
<evidence type="ECO:0000313" key="2">
    <source>
        <dbReference type="Proteomes" id="UP000663400"/>
    </source>
</evidence>